<keyword evidence="2" id="KW-0012">Acyltransferase</keyword>
<dbReference type="RefSeq" id="WP_187534110.1">
    <property type="nucleotide sequence ID" value="NZ_CBCSHU010000014.1"/>
</dbReference>
<protein>
    <submittedName>
        <fullName evidence="4">GNAT family N-acetyltransferase</fullName>
    </submittedName>
</protein>
<evidence type="ECO:0000259" key="3">
    <source>
        <dbReference type="PROSITE" id="PS51186"/>
    </source>
</evidence>
<dbReference type="CDD" id="cd04301">
    <property type="entry name" value="NAT_SF"/>
    <property type="match status" value="1"/>
</dbReference>
<evidence type="ECO:0000313" key="4">
    <source>
        <dbReference type="EMBL" id="QNN60992.1"/>
    </source>
</evidence>
<dbReference type="InterPro" id="IPR016181">
    <property type="entry name" value="Acyl_CoA_acyltransferase"/>
</dbReference>
<feature type="domain" description="N-acetyltransferase" evidence="3">
    <location>
        <begin position="15"/>
        <end position="151"/>
    </location>
</feature>
<dbReference type="InterPro" id="IPR000182">
    <property type="entry name" value="GNAT_dom"/>
</dbReference>
<dbReference type="EMBL" id="CP060715">
    <property type="protein sequence ID" value="QNN60992.1"/>
    <property type="molecule type" value="Genomic_DNA"/>
</dbReference>
<dbReference type="Gene3D" id="3.40.630.30">
    <property type="match status" value="1"/>
</dbReference>
<organism evidence="4 5">
    <name type="scientific">Erysipelothrix inopinata</name>
    <dbReference type="NCBI Taxonomy" id="225084"/>
    <lineage>
        <taxon>Bacteria</taxon>
        <taxon>Bacillati</taxon>
        <taxon>Bacillota</taxon>
        <taxon>Erysipelotrichia</taxon>
        <taxon>Erysipelotrichales</taxon>
        <taxon>Erysipelotrichaceae</taxon>
        <taxon>Erysipelothrix</taxon>
    </lineage>
</organism>
<dbReference type="InterPro" id="IPR051016">
    <property type="entry name" value="Diverse_Substrate_AcTransf"/>
</dbReference>
<gene>
    <name evidence="4" type="ORF">H9L01_01065</name>
</gene>
<dbReference type="PROSITE" id="PS51186">
    <property type="entry name" value="GNAT"/>
    <property type="match status" value="1"/>
</dbReference>
<dbReference type="KEGG" id="eio:H9L01_01065"/>
<evidence type="ECO:0000313" key="5">
    <source>
        <dbReference type="Proteomes" id="UP000515928"/>
    </source>
</evidence>
<dbReference type="PANTHER" id="PTHR10545:SF29">
    <property type="entry name" value="GH14572P-RELATED"/>
    <property type="match status" value="1"/>
</dbReference>
<dbReference type="GO" id="GO:0008080">
    <property type="term" value="F:N-acetyltransferase activity"/>
    <property type="evidence" value="ECO:0007669"/>
    <property type="project" value="UniProtKB-ARBA"/>
</dbReference>
<proteinExistence type="predicted"/>
<sequence length="151" mass="17507">MNQVLIRKAIKGDAPEIHELLKVIAAFHHEMYPDRFSEGHVKYSLPEVEKLIEDEGNFINVAIVDELVAGYVIGIVRDKVFFIDDLCVGESYRNHKIGKLLMDSVYQQAQLNKYEEIQLNVWNRNIQAMAFYEKLGYEPLKHILTLKITES</sequence>
<keyword evidence="1 4" id="KW-0808">Transferase</keyword>
<dbReference type="Proteomes" id="UP000515928">
    <property type="component" value="Chromosome"/>
</dbReference>
<evidence type="ECO:0000256" key="2">
    <source>
        <dbReference type="ARBA" id="ARBA00023315"/>
    </source>
</evidence>
<name>A0A7G9RZG7_9FIRM</name>
<evidence type="ECO:0000256" key="1">
    <source>
        <dbReference type="ARBA" id="ARBA00022679"/>
    </source>
</evidence>
<keyword evidence="5" id="KW-1185">Reference proteome</keyword>
<dbReference type="PANTHER" id="PTHR10545">
    <property type="entry name" value="DIAMINE N-ACETYLTRANSFERASE"/>
    <property type="match status" value="1"/>
</dbReference>
<dbReference type="Pfam" id="PF00583">
    <property type="entry name" value="Acetyltransf_1"/>
    <property type="match status" value="1"/>
</dbReference>
<dbReference type="SUPFAM" id="SSF55729">
    <property type="entry name" value="Acyl-CoA N-acyltransferases (Nat)"/>
    <property type="match status" value="1"/>
</dbReference>
<accession>A0A7G9RZG7</accession>
<reference evidence="4 5" key="1">
    <citation type="submission" date="2020-08" db="EMBL/GenBank/DDBJ databases">
        <title>Genome sequence of Erysipelothrix inopinata DSM 15511T.</title>
        <authorList>
            <person name="Hyun D.-W."/>
            <person name="Bae J.-W."/>
        </authorList>
    </citation>
    <scope>NUCLEOTIDE SEQUENCE [LARGE SCALE GENOMIC DNA]</scope>
    <source>
        <strain evidence="4 5">DSM 15511</strain>
    </source>
</reference>
<dbReference type="AlphaFoldDB" id="A0A7G9RZG7"/>